<dbReference type="PROSITE" id="PS00109">
    <property type="entry name" value="PROTEIN_KINASE_TYR"/>
    <property type="match status" value="1"/>
</dbReference>
<dbReference type="SUPFAM" id="SSF56112">
    <property type="entry name" value="Protein kinase-like (PK-like)"/>
    <property type="match status" value="1"/>
</dbReference>
<feature type="compositionally biased region" description="Basic residues" evidence="1">
    <location>
        <begin position="589"/>
        <end position="599"/>
    </location>
</feature>
<dbReference type="PANTHER" id="PTHR38248:SF2">
    <property type="entry name" value="FUNK1 11"/>
    <property type="match status" value="1"/>
</dbReference>
<organism evidence="3 4">
    <name type="scientific">Roridomyces roridus</name>
    <dbReference type="NCBI Taxonomy" id="1738132"/>
    <lineage>
        <taxon>Eukaryota</taxon>
        <taxon>Fungi</taxon>
        <taxon>Dikarya</taxon>
        <taxon>Basidiomycota</taxon>
        <taxon>Agaricomycotina</taxon>
        <taxon>Agaricomycetes</taxon>
        <taxon>Agaricomycetidae</taxon>
        <taxon>Agaricales</taxon>
        <taxon>Marasmiineae</taxon>
        <taxon>Mycenaceae</taxon>
        <taxon>Roridomyces</taxon>
    </lineage>
</organism>
<comment type="caution">
    <text evidence="3">The sequence shown here is derived from an EMBL/GenBank/DDBJ whole genome shotgun (WGS) entry which is preliminary data.</text>
</comment>
<gene>
    <name evidence="3" type="ORF">FB45DRAFT_1133864</name>
</gene>
<dbReference type="InterPro" id="IPR040976">
    <property type="entry name" value="Pkinase_fungal"/>
</dbReference>
<accession>A0AAD7C4X5</accession>
<proteinExistence type="predicted"/>
<feature type="non-terminal residue" evidence="3">
    <location>
        <position position="1"/>
    </location>
</feature>
<sequence>VFGKHARIFRVDRSGYIFTEAFDWSRNRTVFPEFYWRLYNGAEDGRVLGDDTTLSELSGGERKELRVKLSKIMGYSSMNLDEATAMSRRVQVHVNGEMTSAFTFGEPIFQSTGLWGRGTRVDRVVIGDQVCVMKDAWRQKCRMPEHQFYEVIRDYIEENAGGEWPAGLSAWMGSLTLSDIHTDHQTITAALRPKGDSRLDRCHDRSVFSSVDTTLDNFESTQQLVKAIRDAIAGHEIAYNAGVLHRDVSAGNVLLLPKGGFLLDFDYSTLVDEGFARFQKLFPTEQEEEEMDKTSKDITGTYPFMSIASLTQLCEPDPESSFCHSTTDDLQGFYWLLLWVILRHTEHKHILGSGACASVFDGDVADVMRKKKTWVFKWVTSNRRHCIEITNNPPLTALVDELTNIVSDSISRKPIPATHESFLAAFDVALESTGWPVDDKALKFELPYIAEDKKFGMSFGVDVDVDADATMPPPSHPASAGLGDNVRPRASRSNSSRSLNQPNVDPLPIAGSPIASGSHVSTAGGSQGKRKREQSEDAHPTRRPSKMRAGASPAIPEEERGSQVEDAQMTRRSPRTRSRTSTAEETKGARRSKRLNPTT</sequence>
<dbReference type="AlphaFoldDB" id="A0AAD7C4X5"/>
<name>A0AAD7C4X5_9AGAR</name>
<dbReference type="GO" id="GO:0004672">
    <property type="term" value="F:protein kinase activity"/>
    <property type="evidence" value="ECO:0007669"/>
    <property type="project" value="InterPro"/>
</dbReference>
<evidence type="ECO:0000313" key="4">
    <source>
        <dbReference type="Proteomes" id="UP001221142"/>
    </source>
</evidence>
<feature type="domain" description="Fungal-type protein kinase" evidence="2">
    <location>
        <begin position="188"/>
        <end position="340"/>
    </location>
</feature>
<dbReference type="PANTHER" id="PTHR38248">
    <property type="entry name" value="FUNK1 6"/>
    <property type="match status" value="1"/>
</dbReference>
<dbReference type="EMBL" id="JARKIF010000005">
    <property type="protein sequence ID" value="KAJ7639005.1"/>
    <property type="molecule type" value="Genomic_DNA"/>
</dbReference>
<dbReference type="InterPro" id="IPR011009">
    <property type="entry name" value="Kinase-like_dom_sf"/>
</dbReference>
<reference evidence="3" key="1">
    <citation type="submission" date="2023-03" db="EMBL/GenBank/DDBJ databases">
        <title>Massive genome expansion in bonnet fungi (Mycena s.s.) driven by repeated elements and novel gene families across ecological guilds.</title>
        <authorList>
            <consortium name="Lawrence Berkeley National Laboratory"/>
            <person name="Harder C.B."/>
            <person name="Miyauchi S."/>
            <person name="Viragh M."/>
            <person name="Kuo A."/>
            <person name="Thoen E."/>
            <person name="Andreopoulos B."/>
            <person name="Lu D."/>
            <person name="Skrede I."/>
            <person name="Drula E."/>
            <person name="Henrissat B."/>
            <person name="Morin E."/>
            <person name="Kohler A."/>
            <person name="Barry K."/>
            <person name="LaButti K."/>
            <person name="Morin E."/>
            <person name="Salamov A."/>
            <person name="Lipzen A."/>
            <person name="Mereny Z."/>
            <person name="Hegedus B."/>
            <person name="Baldrian P."/>
            <person name="Stursova M."/>
            <person name="Weitz H."/>
            <person name="Taylor A."/>
            <person name="Grigoriev I.V."/>
            <person name="Nagy L.G."/>
            <person name="Martin F."/>
            <person name="Kauserud H."/>
        </authorList>
    </citation>
    <scope>NUCLEOTIDE SEQUENCE</scope>
    <source>
        <strain evidence="3">9284</strain>
    </source>
</reference>
<evidence type="ECO:0000259" key="2">
    <source>
        <dbReference type="Pfam" id="PF17667"/>
    </source>
</evidence>
<feature type="region of interest" description="Disordered" evidence="1">
    <location>
        <begin position="468"/>
        <end position="599"/>
    </location>
</feature>
<dbReference type="InterPro" id="IPR008266">
    <property type="entry name" value="Tyr_kinase_AS"/>
</dbReference>
<feature type="domain" description="Fungal-type protein kinase" evidence="2">
    <location>
        <begin position="2"/>
        <end position="152"/>
    </location>
</feature>
<keyword evidence="4" id="KW-1185">Reference proteome</keyword>
<dbReference type="Proteomes" id="UP001221142">
    <property type="component" value="Unassembled WGS sequence"/>
</dbReference>
<dbReference type="Gene3D" id="1.10.510.10">
    <property type="entry name" value="Transferase(Phosphotransferase) domain 1"/>
    <property type="match status" value="1"/>
</dbReference>
<protein>
    <recommendedName>
        <fullName evidence="2">Fungal-type protein kinase domain-containing protein</fullName>
    </recommendedName>
</protein>
<evidence type="ECO:0000313" key="3">
    <source>
        <dbReference type="EMBL" id="KAJ7639005.1"/>
    </source>
</evidence>
<evidence type="ECO:0000256" key="1">
    <source>
        <dbReference type="SAM" id="MobiDB-lite"/>
    </source>
</evidence>
<dbReference type="Pfam" id="PF17667">
    <property type="entry name" value="Pkinase_fungal"/>
    <property type="match status" value="2"/>
</dbReference>